<feature type="domain" description="Ribophorin II C-terminal" evidence="9">
    <location>
        <begin position="166"/>
        <end position="272"/>
    </location>
</feature>
<feature type="transmembrane region" description="Helical" evidence="7">
    <location>
        <begin position="217"/>
        <end position="235"/>
    </location>
</feature>
<evidence type="ECO:0000313" key="10">
    <source>
        <dbReference type="EMBL" id="CAK9438621.1"/>
    </source>
</evidence>
<evidence type="ECO:0000256" key="3">
    <source>
        <dbReference type="ARBA" id="ARBA00022729"/>
    </source>
</evidence>
<keyword evidence="2 7" id="KW-0812">Transmembrane</keyword>
<dbReference type="EMBL" id="OZ022407">
    <property type="protein sequence ID" value="CAK9438621.1"/>
    <property type="molecule type" value="Genomic_DNA"/>
</dbReference>
<sequence>MYIKSVLVLLALGIQSLAFGPVIGSVSVNDKKVHFGEVNTQEVKILPVEAVKDTVDIKFKDETLDGTPEQIMFSLADVQQPSLVTHFVPLVKGKEISLKIPFASIPDVLKSKESLVLSLVIADSKKSGNYVKRLLELRPTQEVQSASKRESPLRKFGLQPEIHHIFKKDEKTVNAVVPLAFIAIASVLFLGLFAAWFGSIGPKNMFKTLKTTSNAQLLHNISFLISLLGFEFNFVRYYLGQSIFDTLFYGFVLGIPSLYYGRAVLRALAENRSLGKQ</sequence>
<protein>
    <recommendedName>
        <fullName evidence="9">Ribophorin II C-terminal domain-containing protein</fullName>
    </recommendedName>
</protein>
<dbReference type="RefSeq" id="XP_066829783.1">
    <property type="nucleotide sequence ID" value="XM_066972889.1"/>
</dbReference>
<feature type="transmembrane region" description="Helical" evidence="7">
    <location>
        <begin position="247"/>
        <end position="269"/>
    </location>
</feature>
<evidence type="ECO:0000256" key="6">
    <source>
        <dbReference type="ARBA" id="ARBA00023136"/>
    </source>
</evidence>
<evidence type="ECO:0000256" key="8">
    <source>
        <dbReference type="SAM" id="SignalP"/>
    </source>
</evidence>
<evidence type="ECO:0000256" key="1">
    <source>
        <dbReference type="ARBA" id="ARBA00004477"/>
    </source>
</evidence>
<dbReference type="PANTHER" id="PTHR12640:SF0">
    <property type="entry name" value="DOLICHYL-DIPHOSPHOOLIGOSACCHARIDE--PROTEIN GLYCOSYLTRANSFERASE SUBUNIT 2"/>
    <property type="match status" value="1"/>
</dbReference>
<dbReference type="InterPro" id="IPR056790">
    <property type="entry name" value="Ribophorin_II_C"/>
</dbReference>
<name>A0ABP0ZKE8_9ASCO</name>
<dbReference type="Proteomes" id="UP001497383">
    <property type="component" value="Chromosome 3"/>
</dbReference>
<dbReference type="InterPro" id="IPR008814">
    <property type="entry name" value="Swp1"/>
</dbReference>
<evidence type="ECO:0000313" key="11">
    <source>
        <dbReference type="Proteomes" id="UP001497383"/>
    </source>
</evidence>
<proteinExistence type="predicted"/>
<accession>A0ABP0ZKE8</accession>
<feature type="chain" id="PRO_5046021801" description="Ribophorin II C-terminal domain-containing protein" evidence="8">
    <location>
        <begin position="19"/>
        <end position="277"/>
    </location>
</feature>
<evidence type="ECO:0000259" key="9">
    <source>
        <dbReference type="Pfam" id="PF25147"/>
    </source>
</evidence>
<dbReference type="Pfam" id="PF25147">
    <property type="entry name" value="Ribophorin_II_C"/>
    <property type="match status" value="1"/>
</dbReference>
<organism evidence="10 11">
    <name type="scientific">Lodderomyces beijingensis</name>
    <dbReference type="NCBI Taxonomy" id="1775926"/>
    <lineage>
        <taxon>Eukaryota</taxon>
        <taxon>Fungi</taxon>
        <taxon>Dikarya</taxon>
        <taxon>Ascomycota</taxon>
        <taxon>Saccharomycotina</taxon>
        <taxon>Pichiomycetes</taxon>
        <taxon>Debaryomycetaceae</taxon>
        <taxon>Candida/Lodderomyces clade</taxon>
        <taxon>Lodderomyces</taxon>
    </lineage>
</organism>
<keyword evidence="3 8" id="KW-0732">Signal</keyword>
<evidence type="ECO:0000256" key="2">
    <source>
        <dbReference type="ARBA" id="ARBA00022692"/>
    </source>
</evidence>
<feature type="transmembrane region" description="Helical" evidence="7">
    <location>
        <begin position="175"/>
        <end position="197"/>
    </location>
</feature>
<feature type="signal peptide" evidence="8">
    <location>
        <begin position="1"/>
        <end position="18"/>
    </location>
</feature>
<keyword evidence="5 7" id="KW-1133">Transmembrane helix</keyword>
<reference evidence="10 11" key="1">
    <citation type="submission" date="2024-03" db="EMBL/GenBank/DDBJ databases">
        <authorList>
            <person name="Brejova B."/>
        </authorList>
    </citation>
    <scope>NUCLEOTIDE SEQUENCE [LARGE SCALE GENOMIC DNA]</scope>
    <source>
        <strain evidence="10 11">CBS 14171</strain>
    </source>
</reference>
<evidence type="ECO:0000256" key="7">
    <source>
        <dbReference type="SAM" id="Phobius"/>
    </source>
</evidence>
<dbReference type="PANTHER" id="PTHR12640">
    <property type="entry name" value="RIBOPHORIN II"/>
    <property type="match status" value="1"/>
</dbReference>
<evidence type="ECO:0000256" key="4">
    <source>
        <dbReference type="ARBA" id="ARBA00022824"/>
    </source>
</evidence>
<keyword evidence="11" id="KW-1185">Reference proteome</keyword>
<keyword evidence="4" id="KW-0256">Endoplasmic reticulum</keyword>
<comment type="subcellular location">
    <subcellularLocation>
        <location evidence="1">Endoplasmic reticulum membrane</location>
        <topology evidence="1">Multi-pass membrane protein</topology>
    </subcellularLocation>
</comment>
<dbReference type="GeneID" id="92208041"/>
<gene>
    <name evidence="10" type="ORF">LODBEIA_P28450</name>
</gene>
<keyword evidence="6 7" id="KW-0472">Membrane</keyword>
<evidence type="ECO:0000256" key="5">
    <source>
        <dbReference type="ARBA" id="ARBA00022989"/>
    </source>
</evidence>